<dbReference type="AlphaFoldDB" id="F0SQ28"/>
<dbReference type="SUPFAM" id="SSF53927">
    <property type="entry name" value="Cytidine deaminase-like"/>
    <property type="match status" value="1"/>
</dbReference>
<dbReference type="PROSITE" id="PS00903">
    <property type="entry name" value="CYT_DCMP_DEAMINASES_1"/>
    <property type="match status" value="1"/>
</dbReference>
<reference evidence="5" key="1">
    <citation type="submission" date="2011-02" db="EMBL/GenBank/DDBJ databases">
        <title>The complete genome of Planctomyces brasiliensis DSM 5305.</title>
        <authorList>
            <person name="Lucas S."/>
            <person name="Copeland A."/>
            <person name="Lapidus A."/>
            <person name="Bruce D."/>
            <person name="Goodwin L."/>
            <person name="Pitluck S."/>
            <person name="Kyrpides N."/>
            <person name="Mavromatis K."/>
            <person name="Pagani I."/>
            <person name="Ivanova N."/>
            <person name="Ovchinnikova G."/>
            <person name="Lu M."/>
            <person name="Detter J.C."/>
            <person name="Han C."/>
            <person name="Land M."/>
            <person name="Hauser L."/>
            <person name="Markowitz V."/>
            <person name="Cheng J.-F."/>
            <person name="Hugenholtz P."/>
            <person name="Woyke T."/>
            <person name="Wu D."/>
            <person name="Tindall B."/>
            <person name="Pomrenke H.G."/>
            <person name="Brambilla E."/>
            <person name="Klenk H.-P."/>
            <person name="Eisen J.A."/>
        </authorList>
    </citation>
    <scope>NUCLEOTIDE SEQUENCE [LARGE SCALE GENOMIC DNA]</scope>
    <source>
        <strain evidence="5">ATCC 49424 / DSM 5305 / JCM 21570 / NBRC 103401 / IFAM 1448</strain>
    </source>
</reference>
<dbReference type="eggNOG" id="COG0590">
    <property type="taxonomic scope" value="Bacteria"/>
</dbReference>
<dbReference type="GO" id="GO:0052717">
    <property type="term" value="F:tRNA-specific adenosine-34 deaminase activity"/>
    <property type="evidence" value="ECO:0007669"/>
    <property type="project" value="TreeGrafter"/>
</dbReference>
<evidence type="ECO:0000256" key="2">
    <source>
        <dbReference type="ARBA" id="ARBA00022833"/>
    </source>
</evidence>
<dbReference type="InterPro" id="IPR002125">
    <property type="entry name" value="CMP_dCMP_dom"/>
</dbReference>
<feature type="domain" description="CMP/dCMP-type deaminase" evidence="3">
    <location>
        <begin position="5"/>
        <end position="115"/>
    </location>
</feature>
<accession>F0SQ28</accession>
<dbReference type="OrthoDB" id="9802676at2"/>
<evidence type="ECO:0000313" key="4">
    <source>
        <dbReference type="EMBL" id="ADY61205.1"/>
    </source>
</evidence>
<dbReference type="EMBL" id="CP002546">
    <property type="protein sequence ID" value="ADY61205.1"/>
    <property type="molecule type" value="Genomic_DNA"/>
</dbReference>
<dbReference type="KEGG" id="pbs:Plabr_3608"/>
<dbReference type="CDD" id="cd01285">
    <property type="entry name" value="nucleoside_deaminase"/>
    <property type="match status" value="1"/>
</dbReference>
<dbReference type="Pfam" id="PF00383">
    <property type="entry name" value="dCMP_cyt_deam_1"/>
    <property type="match status" value="1"/>
</dbReference>
<dbReference type="HOGENOM" id="CLU_025810_5_3_0"/>
<protein>
    <submittedName>
        <fullName evidence="4">CMP/dCMP deaminase zinc-binding protein</fullName>
    </submittedName>
</protein>
<keyword evidence="5" id="KW-1185">Reference proteome</keyword>
<gene>
    <name evidence="4" type="ordered locus">Plabr_3608</name>
</gene>
<dbReference type="RefSeq" id="WP_013629924.1">
    <property type="nucleotide sequence ID" value="NC_015174.1"/>
</dbReference>
<evidence type="ECO:0000313" key="5">
    <source>
        <dbReference type="Proteomes" id="UP000006860"/>
    </source>
</evidence>
<dbReference type="InterPro" id="IPR016193">
    <property type="entry name" value="Cytidine_deaminase-like"/>
</dbReference>
<proteinExistence type="predicted"/>
<evidence type="ECO:0000259" key="3">
    <source>
        <dbReference type="PROSITE" id="PS51747"/>
    </source>
</evidence>
<sequence>MISAEIDARIMRRAIELAEHNRQFPFGAVITQSGSETILAEGWNRGSENPTWHGEIVAINDFFSREQQPDTESLTLYTTAEPCPMCQSAIHWAGIDRVVYGTSIPTLISLGFQQISLRASDIQCRAPFQECELTGGLLKEECDQLFKQARGLIE</sequence>
<dbReference type="STRING" id="756272.Plabr_3608"/>
<dbReference type="InterPro" id="IPR016192">
    <property type="entry name" value="APOBEC/CMP_deaminase_Zn-bd"/>
</dbReference>
<dbReference type="PROSITE" id="PS51747">
    <property type="entry name" value="CYT_DCMP_DEAMINASES_2"/>
    <property type="match status" value="1"/>
</dbReference>
<dbReference type="Proteomes" id="UP000006860">
    <property type="component" value="Chromosome"/>
</dbReference>
<dbReference type="PANTHER" id="PTHR11079">
    <property type="entry name" value="CYTOSINE DEAMINASE FAMILY MEMBER"/>
    <property type="match status" value="1"/>
</dbReference>
<name>F0SQ28_RUBBR</name>
<keyword evidence="1" id="KW-0479">Metal-binding</keyword>
<organism evidence="4 5">
    <name type="scientific">Rubinisphaera brasiliensis (strain ATCC 49424 / DSM 5305 / JCM 21570 / IAM 15109 / NBRC 103401 / IFAM 1448)</name>
    <name type="common">Planctomyces brasiliensis</name>
    <dbReference type="NCBI Taxonomy" id="756272"/>
    <lineage>
        <taxon>Bacteria</taxon>
        <taxon>Pseudomonadati</taxon>
        <taxon>Planctomycetota</taxon>
        <taxon>Planctomycetia</taxon>
        <taxon>Planctomycetales</taxon>
        <taxon>Planctomycetaceae</taxon>
        <taxon>Rubinisphaera</taxon>
    </lineage>
</organism>
<evidence type="ECO:0000256" key="1">
    <source>
        <dbReference type="ARBA" id="ARBA00022723"/>
    </source>
</evidence>
<dbReference type="PANTHER" id="PTHR11079:SF203">
    <property type="entry name" value="CMP_DCMP-TYPE DEAMINASE DOMAIN-CONTAINING PROTEIN"/>
    <property type="match status" value="1"/>
</dbReference>
<dbReference type="Gene3D" id="3.40.140.10">
    <property type="entry name" value="Cytidine Deaminase, domain 2"/>
    <property type="match status" value="1"/>
</dbReference>
<dbReference type="GO" id="GO:0002100">
    <property type="term" value="P:tRNA wobble adenosine to inosine editing"/>
    <property type="evidence" value="ECO:0007669"/>
    <property type="project" value="TreeGrafter"/>
</dbReference>
<dbReference type="GO" id="GO:0008270">
    <property type="term" value="F:zinc ion binding"/>
    <property type="evidence" value="ECO:0007669"/>
    <property type="project" value="InterPro"/>
</dbReference>
<keyword evidence="2" id="KW-0862">Zinc</keyword>